<organism evidence="2 3">
    <name type="scientific">Calocera cornea HHB12733</name>
    <dbReference type="NCBI Taxonomy" id="1353952"/>
    <lineage>
        <taxon>Eukaryota</taxon>
        <taxon>Fungi</taxon>
        <taxon>Dikarya</taxon>
        <taxon>Basidiomycota</taxon>
        <taxon>Agaricomycotina</taxon>
        <taxon>Dacrymycetes</taxon>
        <taxon>Dacrymycetales</taxon>
        <taxon>Dacrymycetaceae</taxon>
        <taxon>Calocera</taxon>
    </lineage>
</organism>
<proteinExistence type="predicted"/>
<reference evidence="2 3" key="1">
    <citation type="journal article" date="2016" name="Mol. Biol. Evol.">
        <title>Comparative Genomics of Early-Diverging Mushroom-Forming Fungi Provides Insights into the Origins of Lignocellulose Decay Capabilities.</title>
        <authorList>
            <person name="Nagy L.G."/>
            <person name="Riley R."/>
            <person name="Tritt A."/>
            <person name="Adam C."/>
            <person name="Daum C."/>
            <person name="Floudas D."/>
            <person name="Sun H."/>
            <person name="Yadav J.S."/>
            <person name="Pangilinan J."/>
            <person name="Larsson K.H."/>
            <person name="Matsuura K."/>
            <person name="Barry K."/>
            <person name="Labutti K."/>
            <person name="Kuo R."/>
            <person name="Ohm R.A."/>
            <person name="Bhattacharya S.S."/>
            <person name="Shirouzu T."/>
            <person name="Yoshinaga Y."/>
            <person name="Martin F.M."/>
            <person name="Grigoriev I.V."/>
            <person name="Hibbett D.S."/>
        </authorList>
    </citation>
    <scope>NUCLEOTIDE SEQUENCE [LARGE SCALE GENOMIC DNA]</scope>
    <source>
        <strain evidence="2 3">HHB12733</strain>
    </source>
</reference>
<keyword evidence="3" id="KW-1185">Reference proteome</keyword>
<feature type="region of interest" description="Disordered" evidence="1">
    <location>
        <begin position="113"/>
        <end position="165"/>
    </location>
</feature>
<dbReference type="Proteomes" id="UP000076842">
    <property type="component" value="Unassembled WGS sequence"/>
</dbReference>
<sequence length="165" mass="17526">MLPATFRTTPSHPIRRILRHSAALPTPPAPSLLPAQTGPVVGRCISSSPRPRRLSPAAGERFSRPHARAHIMRAGGHETAPIPPGFSFTNRVLGITRTLSTSTSSLRLLDLAPAGSTKDRQREMSESQRKAPSKAVQLALDAGAPTIDPSTVRPSSLPTTYPCSG</sequence>
<feature type="compositionally biased region" description="Polar residues" evidence="1">
    <location>
        <begin position="148"/>
        <end position="165"/>
    </location>
</feature>
<accession>A0A165DNL5</accession>
<protein>
    <submittedName>
        <fullName evidence="2">Uncharacterized protein</fullName>
    </submittedName>
</protein>
<evidence type="ECO:0000313" key="3">
    <source>
        <dbReference type="Proteomes" id="UP000076842"/>
    </source>
</evidence>
<gene>
    <name evidence="2" type="ORF">CALCODRAFT_501397</name>
</gene>
<dbReference type="AlphaFoldDB" id="A0A165DNL5"/>
<feature type="compositionally biased region" description="Basic and acidic residues" evidence="1">
    <location>
        <begin position="117"/>
        <end position="129"/>
    </location>
</feature>
<dbReference type="EMBL" id="KV424044">
    <property type="protein sequence ID" value="KZT53189.1"/>
    <property type="molecule type" value="Genomic_DNA"/>
</dbReference>
<name>A0A165DNL5_9BASI</name>
<evidence type="ECO:0000313" key="2">
    <source>
        <dbReference type="EMBL" id="KZT53189.1"/>
    </source>
</evidence>
<evidence type="ECO:0000256" key="1">
    <source>
        <dbReference type="SAM" id="MobiDB-lite"/>
    </source>
</evidence>
<dbReference type="InParanoid" id="A0A165DNL5"/>